<evidence type="ECO:0000259" key="6">
    <source>
        <dbReference type="PROSITE" id="PS51898"/>
    </source>
</evidence>
<dbReference type="EMBL" id="REGR01000015">
    <property type="protein sequence ID" value="RXZ42056.1"/>
    <property type="molecule type" value="Genomic_DNA"/>
</dbReference>
<dbReference type="InterPro" id="IPR010998">
    <property type="entry name" value="Integrase_recombinase_N"/>
</dbReference>
<dbReference type="PANTHER" id="PTHR30349:SF64">
    <property type="entry name" value="PROPHAGE INTEGRASE INTD-RELATED"/>
    <property type="match status" value="1"/>
</dbReference>
<keyword evidence="3 5" id="KW-0238">DNA-binding</keyword>
<keyword evidence="9" id="KW-1185">Reference proteome</keyword>
<proteinExistence type="inferred from homology"/>
<name>A0ABY0FCZ2_9NEIS</name>
<dbReference type="Pfam" id="PF13495">
    <property type="entry name" value="Phage_int_SAM_4"/>
    <property type="match status" value="1"/>
</dbReference>
<dbReference type="InterPro" id="IPR044068">
    <property type="entry name" value="CB"/>
</dbReference>
<sequence length="323" mass="36795">MAASLPELLDQVRELLRQKRYSLRTEEAYTYWIRGFIRFHERRHPRELGKEEVERFLDFLASERSVSASTQNQAKAALRFFYKEVLGIELPGLGDVGQATRPKKLPLVLTRDETAQVLARLEGTHQLIGKLLYGSGLRLLEACRLRVRDVDFAQRQILVRGGKGLKDRVTMLAEKLVLPLSRHLEGVKALHEQDLAEGYGAVYLPFALEREYPAGEREWGWQYVFPAVHRSNATHTDGSRRHHVGEQGVQRAVRQAVRSANLAKPVTPHTLRHSFATHLLQDGYDIRTVQELMGHKDVKTTMIYTHVLNGGPRAVISPFDRLG</sequence>
<dbReference type="RefSeq" id="WP_129213677.1">
    <property type="nucleotide sequence ID" value="NZ_REGR01000015.1"/>
</dbReference>
<dbReference type="InterPro" id="IPR011946">
    <property type="entry name" value="Integrase_integron-type"/>
</dbReference>
<organism evidence="8 9">
    <name type="scientific">Crenobacter cavernae</name>
    <dbReference type="NCBI Taxonomy" id="2290923"/>
    <lineage>
        <taxon>Bacteria</taxon>
        <taxon>Pseudomonadati</taxon>
        <taxon>Pseudomonadota</taxon>
        <taxon>Betaproteobacteria</taxon>
        <taxon>Neisseriales</taxon>
        <taxon>Neisseriaceae</taxon>
        <taxon>Crenobacter</taxon>
    </lineage>
</organism>
<evidence type="ECO:0000256" key="3">
    <source>
        <dbReference type="ARBA" id="ARBA00023125"/>
    </source>
</evidence>
<dbReference type="NCBIfam" id="TIGR02249">
    <property type="entry name" value="integrase_gron"/>
    <property type="match status" value="1"/>
</dbReference>
<reference evidence="8 9" key="1">
    <citation type="submission" date="2018-10" db="EMBL/GenBank/DDBJ databases">
        <title>Draft genome of Fastidiocella sp. strain 375T, a bacterium isolated from a karstic cave dripping water.</title>
        <authorList>
            <person name="Coelho C."/>
            <person name="Verissimo A."/>
            <person name="Tiago I."/>
        </authorList>
    </citation>
    <scope>NUCLEOTIDE SEQUENCE [LARGE SCALE GENOMIC DNA]</scope>
    <source>
        <strain evidence="8 9">CAVE-375</strain>
    </source>
</reference>
<evidence type="ECO:0000256" key="1">
    <source>
        <dbReference type="ARBA" id="ARBA00008857"/>
    </source>
</evidence>
<protein>
    <submittedName>
        <fullName evidence="8">Integron integrase</fullName>
    </submittedName>
</protein>
<feature type="domain" description="Core-binding (CB)" evidence="7">
    <location>
        <begin position="3"/>
        <end position="86"/>
    </location>
</feature>
<dbReference type="InterPro" id="IPR013762">
    <property type="entry name" value="Integrase-like_cat_sf"/>
</dbReference>
<keyword evidence="2" id="KW-0229">DNA integration</keyword>
<comment type="caution">
    <text evidence="8">The sequence shown here is derived from an EMBL/GenBank/DDBJ whole genome shotgun (WGS) entry which is preliminary data.</text>
</comment>
<dbReference type="InterPro" id="IPR011010">
    <property type="entry name" value="DNA_brk_join_enz"/>
</dbReference>
<comment type="similarity">
    <text evidence="1">Belongs to the 'phage' integrase family.</text>
</comment>
<evidence type="ECO:0000313" key="9">
    <source>
        <dbReference type="Proteomes" id="UP000290682"/>
    </source>
</evidence>
<dbReference type="InterPro" id="IPR050090">
    <property type="entry name" value="Tyrosine_recombinase_XerCD"/>
</dbReference>
<dbReference type="Proteomes" id="UP000290682">
    <property type="component" value="Unassembled WGS sequence"/>
</dbReference>
<dbReference type="PROSITE" id="PS51898">
    <property type="entry name" value="TYR_RECOMBINASE"/>
    <property type="match status" value="1"/>
</dbReference>
<dbReference type="Pfam" id="PF00589">
    <property type="entry name" value="Phage_integrase"/>
    <property type="match status" value="1"/>
</dbReference>
<evidence type="ECO:0000256" key="2">
    <source>
        <dbReference type="ARBA" id="ARBA00022908"/>
    </source>
</evidence>
<evidence type="ECO:0000313" key="8">
    <source>
        <dbReference type="EMBL" id="RXZ42056.1"/>
    </source>
</evidence>
<dbReference type="Gene3D" id="1.10.150.130">
    <property type="match status" value="1"/>
</dbReference>
<evidence type="ECO:0000259" key="7">
    <source>
        <dbReference type="PROSITE" id="PS51900"/>
    </source>
</evidence>
<feature type="domain" description="Tyr recombinase" evidence="6">
    <location>
        <begin position="104"/>
        <end position="317"/>
    </location>
</feature>
<dbReference type="SUPFAM" id="SSF56349">
    <property type="entry name" value="DNA breaking-rejoining enzymes"/>
    <property type="match status" value="1"/>
</dbReference>
<dbReference type="InterPro" id="IPR004107">
    <property type="entry name" value="Integrase_SAM-like_N"/>
</dbReference>
<dbReference type="PROSITE" id="PS51900">
    <property type="entry name" value="CB"/>
    <property type="match status" value="1"/>
</dbReference>
<dbReference type="PANTHER" id="PTHR30349">
    <property type="entry name" value="PHAGE INTEGRASE-RELATED"/>
    <property type="match status" value="1"/>
</dbReference>
<keyword evidence="4" id="KW-0233">DNA recombination</keyword>
<evidence type="ECO:0000256" key="4">
    <source>
        <dbReference type="ARBA" id="ARBA00023172"/>
    </source>
</evidence>
<dbReference type="InterPro" id="IPR002104">
    <property type="entry name" value="Integrase_catalytic"/>
</dbReference>
<gene>
    <name evidence="8" type="ORF">EBB06_13480</name>
</gene>
<evidence type="ECO:0000256" key="5">
    <source>
        <dbReference type="PROSITE-ProRule" id="PRU01248"/>
    </source>
</evidence>
<accession>A0ABY0FCZ2</accession>
<dbReference type="Gene3D" id="1.10.443.10">
    <property type="entry name" value="Intergrase catalytic core"/>
    <property type="match status" value="1"/>
</dbReference>